<feature type="compositionally biased region" description="Polar residues" evidence="1">
    <location>
        <begin position="226"/>
        <end position="244"/>
    </location>
</feature>
<feature type="compositionally biased region" description="Basic and acidic residues" evidence="1">
    <location>
        <begin position="1150"/>
        <end position="1170"/>
    </location>
</feature>
<feature type="region of interest" description="Disordered" evidence="1">
    <location>
        <begin position="200"/>
        <end position="252"/>
    </location>
</feature>
<sequence>MASSVLRGISNLLKSEFLETVFSSEDSVTSMASSANSATTRSSATSRNRRPRNPAMFPGGSNGVSSRTASGTESLKSHTTSVGKNTNMSEEPFLNETIRRQMLGQHSRVKNPRKSAHTFQTSAPVGKTSFSNTHRKDFSKIDVNGRTGKTCNRTSHKTGNSGLFRDRPAKKLLLINDERISLSKHRPNTKADIKTADTFRRARSGGGGSARKSSFVNKNQEHLLRNETNTRANSETTYTFQDSGLNGDKPAKQLSFVDEDTGILLRNRSVSYPDTITSYVFVKCDPVTGEPLQDSPLFNENLEPLLRNEMNASTNVPYTHTKHPSVGGYGPAKNSRFVIEERDNLLRQAANTRPDVMTASTFAQPGVVGDVYVGKSFFSDENQYNMFRNNAGKGGNTYMSVRSSPTGSCTPPPASFLRGNQQYRPRNESTARTNAKATLKLKQGDAFSGNVFLREPCVVADHNHRCTRCKKARSHAKKPYCNERFSPTRDLPDHHLISVDALDTRRDARAWCTPQYCCSTEGIPVMEPPRNRTNQTGHISRVDRIDVQTSHNVGLCGLAGDGLVAQNPWSPGDNCRSNKNKCACKNAQTKNSRHIPYHAEQRRTTRRSQSFPVYQRFWQEWEERVTKEARSSHKSCTGKEDASFRSRQLMYKTQPGCYRADGGQLATGQERLFANGVLVYDNVHGLPADMWRGTADTRIDHTVCKQASSMQTRARHKTWPKGGKVCFAEEVPRANATPNGYDIIDHDPGESSDSDCSEELGAIARGKQLSTPHQSGPGDPKMKKFIATVRESPFNSRPPREEVITEPESENILFPTCASNRHSIFTPDISEQSHLYNRTVRESEQQSPDVCNPLVSNNVDQNAVRRQLSNSCHPVYPTQGDDRLDFERLSPCHPLHANRRTDETFCVGRTSQCQINGTFTREYDASMTFCSPERTERVVRTQSFPQQPSPASQVDAGRVASDRVMPVRRRQTWVKDEANLVFRHSSSPCPSMMSRSSHYSTSQPPDDDHVESRRAFSQNSRPFRPNDSADSPNTASKCQPVDEESTQHKYTRLLESPERQLQKQPAQQTQQDPTPHIPPPPPSPPPQTSEPVNEQRNAHRNDSPKKWPWDEQVVGPKRTCSAPSTFSKAAPTDDKPSTPEVKVAPTKSAAEPKRCQDVAGKSTDDVHTDELERHETIYRKHMAGESS</sequence>
<feature type="compositionally biased region" description="Polar residues" evidence="1">
    <location>
        <begin position="1028"/>
        <end position="1037"/>
    </location>
</feature>
<feature type="region of interest" description="Disordered" evidence="1">
    <location>
        <begin position="142"/>
        <end position="164"/>
    </location>
</feature>
<dbReference type="Proteomes" id="UP001209878">
    <property type="component" value="Unassembled WGS sequence"/>
</dbReference>
<feature type="region of interest" description="Disordered" evidence="1">
    <location>
        <begin position="984"/>
        <end position="1170"/>
    </location>
</feature>
<feature type="compositionally biased region" description="Low complexity" evidence="1">
    <location>
        <begin position="984"/>
        <end position="1002"/>
    </location>
</feature>
<dbReference type="EMBL" id="JAODUO010000315">
    <property type="protein sequence ID" value="KAK2183310.1"/>
    <property type="molecule type" value="Genomic_DNA"/>
</dbReference>
<feature type="region of interest" description="Disordered" evidence="1">
    <location>
        <begin position="402"/>
        <end position="433"/>
    </location>
</feature>
<feature type="compositionally biased region" description="Polar residues" evidence="1">
    <location>
        <begin position="147"/>
        <end position="161"/>
    </location>
</feature>
<evidence type="ECO:0000313" key="3">
    <source>
        <dbReference type="Proteomes" id="UP001209878"/>
    </source>
</evidence>
<accession>A0AAD9NUY1</accession>
<feature type="compositionally biased region" description="Pro residues" evidence="1">
    <location>
        <begin position="1075"/>
        <end position="1088"/>
    </location>
</feature>
<feature type="region of interest" description="Disordered" evidence="1">
    <location>
        <begin position="939"/>
        <end position="959"/>
    </location>
</feature>
<feature type="compositionally biased region" description="Polar residues" evidence="1">
    <location>
        <begin position="418"/>
        <end position="433"/>
    </location>
</feature>
<organism evidence="2 3">
    <name type="scientific">Ridgeia piscesae</name>
    <name type="common">Tubeworm</name>
    <dbReference type="NCBI Taxonomy" id="27915"/>
    <lineage>
        <taxon>Eukaryota</taxon>
        <taxon>Metazoa</taxon>
        <taxon>Spiralia</taxon>
        <taxon>Lophotrochozoa</taxon>
        <taxon>Annelida</taxon>
        <taxon>Polychaeta</taxon>
        <taxon>Sedentaria</taxon>
        <taxon>Canalipalpata</taxon>
        <taxon>Sabellida</taxon>
        <taxon>Siboglinidae</taxon>
        <taxon>Ridgeia</taxon>
    </lineage>
</organism>
<name>A0AAD9NUY1_RIDPI</name>
<protein>
    <submittedName>
        <fullName evidence="2">Uncharacterized protein</fullName>
    </submittedName>
</protein>
<dbReference type="AlphaFoldDB" id="A0AAD9NUY1"/>
<keyword evidence="3" id="KW-1185">Reference proteome</keyword>
<feature type="compositionally biased region" description="Low complexity" evidence="1">
    <location>
        <begin position="32"/>
        <end position="46"/>
    </location>
</feature>
<reference evidence="2" key="1">
    <citation type="journal article" date="2023" name="Mol. Biol. Evol.">
        <title>Third-Generation Sequencing Reveals the Adaptive Role of the Epigenome in Three Deep-Sea Polychaetes.</title>
        <authorList>
            <person name="Perez M."/>
            <person name="Aroh O."/>
            <person name="Sun Y."/>
            <person name="Lan Y."/>
            <person name="Juniper S.K."/>
            <person name="Young C.R."/>
            <person name="Angers B."/>
            <person name="Qian P.Y."/>
        </authorList>
    </citation>
    <scope>NUCLEOTIDE SEQUENCE</scope>
    <source>
        <strain evidence="2">R07B-5</strain>
    </source>
</reference>
<gene>
    <name evidence="2" type="ORF">NP493_315g00029</name>
</gene>
<feature type="compositionally biased region" description="Low complexity" evidence="1">
    <location>
        <begin position="1062"/>
        <end position="1074"/>
    </location>
</feature>
<feature type="compositionally biased region" description="Polar residues" evidence="1">
    <location>
        <begin position="63"/>
        <end position="89"/>
    </location>
</feature>
<feature type="region of interest" description="Disordered" evidence="1">
    <location>
        <begin position="31"/>
        <end position="93"/>
    </location>
</feature>
<evidence type="ECO:0000256" key="1">
    <source>
        <dbReference type="SAM" id="MobiDB-lite"/>
    </source>
</evidence>
<proteinExistence type="predicted"/>
<evidence type="ECO:0000313" key="2">
    <source>
        <dbReference type="EMBL" id="KAK2183310.1"/>
    </source>
</evidence>
<feature type="compositionally biased region" description="Low complexity" evidence="1">
    <location>
        <begin position="942"/>
        <end position="953"/>
    </location>
</feature>
<comment type="caution">
    <text evidence="2">The sequence shown here is derived from an EMBL/GenBank/DDBJ whole genome shotgun (WGS) entry which is preliminary data.</text>
</comment>
<feature type="compositionally biased region" description="Basic and acidic residues" evidence="1">
    <location>
        <begin position="1096"/>
        <end position="1109"/>
    </location>
</feature>